<keyword evidence="6" id="KW-0378">Hydrolase</keyword>
<keyword evidence="3" id="KW-0325">Glycoprotein</keyword>
<dbReference type="EMBL" id="JAXIOK010000013">
    <property type="protein sequence ID" value="KAK4756230.1"/>
    <property type="molecule type" value="Genomic_DNA"/>
</dbReference>
<dbReference type="GO" id="GO:0005886">
    <property type="term" value="C:plasma membrane"/>
    <property type="evidence" value="ECO:0007669"/>
    <property type="project" value="UniProtKB-SubCell"/>
</dbReference>
<dbReference type="InterPro" id="IPR024079">
    <property type="entry name" value="MetalloPept_cat_dom_sf"/>
</dbReference>
<dbReference type="GO" id="GO:0030198">
    <property type="term" value="P:extracellular matrix organization"/>
    <property type="evidence" value="ECO:0007669"/>
    <property type="project" value="TreeGrafter"/>
</dbReference>
<feature type="binding site" evidence="10">
    <location>
        <position position="283"/>
    </location>
    <ligand>
        <name>Zn(2+)</name>
        <dbReference type="ChEBI" id="CHEBI:29105"/>
        <label>2</label>
        <note>catalytic</note>
    </ligand>
</feature>
<keyword evidence="5 10" id="KW-0479">Metal-binding</keyword>
<dbReference type="GO" id="GO:0006508">
    <property type="term" value="P:proteolysis"/>
    <property type="evidence" value="ECO:0007669"/>
    <property type="project" value="UniProtKB-KW"/>
</dbReference>
<accession>A0AAN7Q3Q7</accession>
<feature type="binding site" evidence="11">
    <location>
        <position position="232"/>
    </location>
    <ligand>
        <name>Ca(2+)</name>
        <dbReference type="ChEBI" id="CHEBI:29108"/>
        <label>3</label>
    </ligand>
</feature>
<keyword evidence="3" id="KW-0336">GPI-anchor</keyword>
<dbReference type="GO" id="GO:0030574">
    <property type="term" value="P:collagen catabolic process"/>
    <property type="evidence" value="ECO:0007669"/>
    <property type="project" value="TreeGrafter"/>
</dbReference>
<feature type="binding site" evidence="11">
    <location>
        <position position="254"/>
    </location>
    <ligand>
        <name>Ca(2+)</name>
        <dbReference type="ChEBI" id="CHEBI:29108"/>
        <label>1</label>
    </ligand>
</feature>
<comment type="caution">
    <text evidence="14">The sequence shown here is derived from an EMBL/GenBank/DDBJ whole genome shotgun (WGS) entry which is preliminary data.</text>
</comment>
<evidence type="ECO:0000256" key="5">
    <source>
        <dbReference type="ARBA" id="ARBA00022723"/>
    </source>
</evidence>
<feature type="short sequence motif" description="Cysteine switch" evidence="12">
    <location>
        <begin position="128"/>
        <end position="154"/>
    </location>
</feature>
<keyword evidence="15" id="KW-1185">Reference proteome</keyword>
<dbReference type="InterPro" id="IPR002477">
    <property type="entry name" value="Peptidoglycan-bd-like"/>
</dbReference>
<feature type="active site" evidence="9">
    <location>
        <position position="274"/>
    </location>
</feature>
<keyword evidence="11" id="KW-0106">Calcium</keyword>
<dbReference type="PANTHER" id="PTHR10201:SF213">
    <property type="entry name" value="METALLOENDOPROTEINASE 2-MMP-LIKE"/>
    <property type="match status" value="1"/>
</dbReference>
<dbReference type="PIRSF" id="PIRSF001191">
    <property type="entry name" value="Peptidase_M10A_matrix"/>
    <property type="match status" value="1"/>
</dbReference>
<dbReference type="GO" id="GO:0098552">
    <property type="term" value="C:side of membrane"/>
    <property type="evidence" value="ECO:0007669"/>
    <property type="project" value="UniProtKB-KW"/>
</dbReference>
<feature type="binding site" evidence="11">
    <location>
        <position position="239"/>
    </location>
    <ligand>
        <name>Zn(2+)</name>
        <dbReference type="ChEBI" id="CHEBI:29105"/>
        <label>1</label>
    </ligand>
</feature>
<keyword evidence="8" id="KW-0482">Metalloprotease</keyword>
<dbReference type="Proteomes" id="UP001345219">
    <property type="component" value="Chromosome 6"/>
</dbReference>
<keyword evidence="4" id="KW-0645">Protease</keyword>
<evidence type="ECO:0000256" key="6">
    <source>
        <dbReference type="ARBA" id="ARBA00022801"/>
    </source>
</evidence>
<evidence type="ECO:0000256" key="11">
    <source>
        <dbReference type="PIRSR" id="PIRSR621190-2"/>
    </source>
</evidence>
<comment type="cofactor">
    <cofactor evidence="11">
        <name>Zn(2+)</name>
        <dbReference type="ChEBI" id="CHEBI:29105"/>
    </cofactor>
    <text evidence="11">Binds 2 Zn(2+) ions per subunit.</text>
</comment>
<name>A0AAN7Q3Q7_9MYRT</name>
<evidence type="ECO:0000256" key="2">
    <source>
        <dbReference type="ARBA" id="ARBA00009614"/>
    </source>
</evidence>
<protein>
    <recommendedName>
        <fullName evidence="13">Peptidase metallopeptidase domain-containing protein</fullName>
    </recommendedName>
</protein>
<feature type="binding site" evidence="11">
    <location>
        <position position="249"/>
    </location>
    <ligand>
        <name>Zn(2+)</name>
        <dbReference type="ChEBI" id="CHEBI:29105"/>
        <label>1</label>
    </ligand>
</feature>
<feature type="binding site" description="in inhibited form" evidence="11">
    <location>
        <position position="130"/>
    </location>
    <ligand>
        <name>Zn(2+)</name>
        <dbReference type="ChEBI" id="CHEBI:29105"/>
        <label>2</label>
        <note>catalytic</note>
    </ligand>
</feature>
<reference evidence="14 15" key="1">
    <citation type="journal article" date="2023" name="Hortic Res">
        <title>Pangenome of water caltrop reveals structural variations and asymmetric subgenome divergence after allopolyploidization.</title>
        <authorList>
            <person name="Zhang X."/>
            <person name="Chen Y."/>
            <person name="Wang L."/>
            <person name="Yuan Y."/>
            <person name="Fang M."/>
            <person name="Shi L."/>
            <person name="Lu R."/>
            <person name="Comes H.P."/>
            <person name="Ma Y."/>
            <person name="Chen Y."/>
            <person name="Huang G."/>
            <person name="Zhou Y."/>
            <person name="Zheng Z."/>
            <person name="Qiu Y."/>
        </authorList>
    </citation>
    <scope>NUCLEOTIDE SEQUENCE [LARGE SCALE GENOMIC DNA]</scope>
    <source>
        <tissue evidence="14">Roots</tissue>
    </source>
</reference>
<feature type="binding site" evidence="11">
    <location>
        <position position="226"/>
    </location>
    <ligand>
        <name>Zn(2+)</name>
        <dbReference type="ChEBI" id="CHEBI:29105"/>
        <label>1</label>
    </ligand>
</feature>
<dbReference type="Gene3D" id="3.40.390.10">
    <property type="entry name" value="Collagenase (Catalytic Domain)"/>
    <property type="match status" value="1"/>
</dbReference>
<evidence type="ECO:0000256" key="12">
    <source>
        <dbReference type="PIRSR" id="PIRSR621190-5"/>
    </source>
</evidence>
<keyword evidence="3" id="KW-0449">Lipoprotein</keyword>
<dbReference type="InterPro" id="IPR006026">
    <property type="entry name" value="Peptidase_Metallo"/>
</dbReference>
<feature type="binding site" evidence="11">
    <location>
        <position position="291"/>
    </location>
    <ligand>
        <name>Zn(2+)</name>
        <dbReference type="ChEBI" id="CHEBI:29105"/>
        <label>2</label>
        <note>catalytic</note>
    </ligand>
</feature>
<evidence type="ECO:0000256" key="10">
    <source>
        <dbReference type="PIRSR" id="PIRSR001191-2"/>
    </source>
</evidence>
<dbReference type="PRINTS" id="PR00138">
    <property type="entry name" value="MATRIXIN"/>
</dbReference>
<dbReference type="SUPFAM" id="SSF47090">
    <property type="entry name" value="PGBD-like"/>
    <property type="match status" value="1"/>
</dbReference>
<comment type="cofactor">
    <cofactor evidence="11">
        <name>Ca(2+)</name>
        <dbReference type="ChEBI" id="CHEBI:29108"/>
    </cofactor>
    <text evidence="11">Can bind about 5 Ca(2+) ions per subunit.</text>
</comment>
<dbReference type="GO" id="GO:0031012">
    <property type="term" value="C:extracellular matrix"/>
    <property type="evidence" value="ECO:0007669"/>
    <property type="project" value="InterPro"/>
</dbReference>
<dbReference type="GO" id="GO:0008270">
    <property type="term" value="F:zinc ion binding"/>
    <property type="evidence" value="ECO:0007669"/>
    <property type="project" value="InterPro"/>
</dbReference>
<dbReference type="PANTHER" id="PTHR10201">
    <property type="entry name" value="MATRIX METALLOPROTEINASE"/>
    <property type="match status" value="1"/>
</dbReference>
<evidence type="ECO:0000256" key="7">
    <source>
        <dbReference type="ARBA" id="ARBA00022833"/>
    </source>
</evidence>
<dbReference type="InterPro" id="IPR001818">
    <property type="entry name" value="Pept_M10_metallopeptidase"/>
</dbReference>
<gene>
    <name evidence="14" type="ORF">SAY87_006357</name>
</gene>
<dbReference type="CDD" id="cd04278">
    <property type="entry name" value="ZnMc_MMP"/>
    <property type="match status" value="1"/>
</dbReference>
<dbReference type="GO" id="GO:0004222">
    <property type="term" value="F:metalloendopeptidase activity"/>
    <property type="evidence" value="ECO:0007669"/>
    <property type="project" value="InterPro"/>
</dbReference>
<feature type="binding site" evidence="10">
    <location>
        <position position="273"/>
    </location>
    <ligand>
        <name>Zn(2+)</name>
        <dbReference type="ChEBI" id="CHEBI:29105"/>
        <label>2</label>
        <note>catalytic</note>
    </ligand>
</feature>
<feature type="binding site" evidence="11">
    <location>
        <position position="224"/>
    </location>
    <ligand>
        <name>Zn(2+)</name>
        <dbReference type="ChEBI" id="CHEBI:29105"/>
        <label>1</label>
    </ligand>
</feature>
<evidence type="ECO:0000256" key="3">
    <source>
        <dbReference type="ARBA" id="ARBA00022622"/>
    </source>
</evidence>
<feature type="binding site" evidence="11">
    <location>
        <position position="231"/>
    </location>
    <ligand>
        <name>Ca(2+)</name>
        <dbReference type="ChEBI" id="CHEBI:29108"/>
        <label>3</label>
    </ligand>
</feature>
<feature type="binding site" evidence="11">
    <location>
        <position position="254"/>
    </location>
    <ligand>
        <name>Ca(2+)</name>
        <dbReference type="ChEBI" id="CHEBI:29108"/>
        <label>3</label>
    </ligand>
</feature>
<dbReference type="SMART" id="SM00235">
    <property type="entry name" value="ZnMc"/>
    <property type="match status" value="1"/>
</dbReference>
<proteinExistence type="inferred from homology"/>
<comment type="subcellular location">
    <subcellularLocation>
        <location evidence="1">Cell membrane</location>
        <topology evidence="1">Lipid-anchor</topology>
        <topology evidence="1">GPI-anchor</topology>
        <orientation evidence="1">Extracellular side</orientation>
    </subcellularLocation>
</comment>
<evidence type="ECO:0000256" key="4">
    <source>
        <dbReference type="ARBA" id="ARBA00022670"/>
    </source>
</evidence>
<feature type="binding site" evidence="11">
    <location>
        <position position="251"/>
    </location>
    <ligand>
        <name>Ca(2+)</name>
        <dbReference type="ChEBI" id="CHEBI:29108"/>
        <label>3</label>
    </ligand>
</feature>
<comment type="similarity">
    <text evidence="2">Belongs to the peptidase M10A family. Matrix metalloproteinases (MMPs) subfamily.</text>
</comment>
<dbReference type="Pfam" id="PF00413">
    <property type="entry name" value="Peptidase_M10"/>
    <property type="match status" value="1"/>
</dbReference>
<dbReference type="InterPro" id="IPR021190">
    <property type="entry name" value="Pept_M10A"/>
</dbReference>
<evidence type="ECO:0000256" key="8">
    <source>
        <dbReference type="ARBA" id="ARBA00023049"/>
    </source>
</evidence>
<dbReference type="AlphaFoldDB" id="A0AAN7Q3Q7"/>
<evidence type="ECO:0000313" key="14">
    <source>
        <dbReference type="EMBL" id="KAK4756230.1"/>
    </source>
</evidence>
<evidence type="ECO:0000259" key="13">
    <source>
        <dbReference type="SMART" id="SM00235"/>
    </source>
</evidence>
<keyword evidence="7 10" id="KW-0862">Zinc</keyword>
<dbReference type="InterPro" id="IPR033739">
    <property type="entry name" value="M10A_MMP"/>
</dbReference>
<dbReference type="Pfam" id="PF01471">
    <property type="entry name" value="PG_binding_1"/>
    <property type="match status" value="1"/>
</dbReference>
<feature type="binding site" evidence="10">
    <location>
        <position position="277"/>
    </location>
    <ligand>
        <name>Zn(2+)</name>
        <dbReference type="ChEBI" id="CHEBI:29105"/>
        <label>2</label>
        <note>catalytic</note>
    </ligand>
</feature>
<evidence type="ECO:0000256" key="1">
    <source>
        <dbReference type="ARBA" id="ARBA00004471"/>
    </source>
</evidence>
<sequence length="321" mass="35825">MSFHLVNGIACNTSFMEMRMVQVRLFTIALLLLLGISWVLAGKAQSPPVNFISKLEGSHKGTRTKDIVQLKQYMEKYGYLHHHHNTDEAGGDVFDDRLEEAVKTFQQFYGLNVTGALDSDTVSLMARPRCGDVDIRTGARENRHPGHAYSLRVVRHYAHFPGKPKWAPNKYHLTYQYAPGTPQLFLDVIPRALGRWASRTPFTFSKASSYESADLRIGVFRGDHGDGSPFDGPKGVTAHAGAPYVGSVHFDADEKFSDGVEPHAFHLETIALHEFGHSLGLLHSSDPTAIMFAYTDHGQKKDVQEDDINGLRNLYGIRMSK</sequence>
<dbReference type="InterPro" id="IPR036365">
    <property type="entry name" value="PGBD-like_sf"/>
</dbReference>
<feature type="binding site" evidence="11">
    <location>
        <position position="214"/>
    </location>
    <ligand>
        <name>Ca(2+)</name>
        <dbReference type="ChEBI" id="CHEBI:29108"/>
        <label>2</label>
    </ligand>
</feature>
<evidence type="ECO:0000313" key="15">
    <source>
        <dbReference type="Proteomes" id="UP001345219"/>
    </source>
</evidence>
<dbReference type="SUPFAM" id="SSF55486">
    <property type="entry name" value="Metalloproteases ('zincins'), catalytic domain"/>
    <property type="match status" value="1"/>
</dbReference>
<evidence type="ECO:0000256" key="9">
    <source>
        <dbReference type="PIRSR" id="PIRSR001191-1"/>
    </source>
</evidence>
<organism evidence="14 15">
    <name type="scientific">Trapa incisa</name>
    <dbReference type="NCBI Taxonomy" id="236973"/>
    <lineage>
        <taxon>Eukaryota</taxon>
        <taxon>Viridiplantae</taxon>
        <taxon>Streptophyta</taxon>
        <taxon>Embryophyta</taxon>
        <taxon>Tracheophyta</taxon>
        <taxon>Spermatophyta</taxon>
        <taxon>Magnoliopsida</taxon>
        <taxon>eudicotyledons</taxon>
        <taxon>Gunneridae</taxon>
        <taxon>Pentapetalae</taxon>
        <taxon>rosids</taxon>
        <taxon>malvids</taxon>
        <taxon>Myrtales</taxon>
        <taxon>Lythraceae</taxon>
        <taxon>Trapa</taxon>
    </lineage>
</organism>
<feature type="domain" description="Peptidase metallopeptidase" evidence="13">
    <location>
        <begin position="162"/>
        <end position="317"/>
    </location>
</feature>
<keyword evidence="3" id="KW-0472">Membrane</keyword>